<dbReference type="Pfam" id="PF00563">
    <property type="entry name" value="EAL"/>
    <property type="match status" value="1"/>
</dbReference>
<dbReference type="SUPFAM" id="SSF55785">
    <property type="entry name" value="PYP-like sensor domain (PAS domain)"/>
    <property type="match status" value="2"/>
</dbReference>
<dbReference type="PROSITE" id="PS50883">
    <property type="entry name" value="EAL"/>
    <property type="match status" value="1"/>
</dbReference>
<dbReference type="InterPro" id="IPR000160">
    <property type="entry name" value="GGDEF_dom"/>
</dbReference>
<dbReference type="InterPro" id="IPR012226">
    <property type="entry name" value="Diguanyl_cyclase/Pdiesterase"/>
</dbReference>
<dbReference type="Proteomes" id="UP000238916">
    <property type="component" value="Unassembled WGS sequence"/>
</dbReference>
<dbReference type="PROSITE" id="PS50887">
    <property type="entry name" value="GGDEF"/>
    <property type="match status" value="1"/>
</dbReference>
<dbReference type="PANTHER" id="PTHR44757">
    <property type="entry name" value="DIGUANYLATE CYCLASE DGCP"/>
    <property type="match status" value="1"/>
</dbReference>
<dbReference type="InterPro" id="IPR000700">
    <property type="entry name" value="PAS-assoc_C"/>
</dbReference>
<evidence type="ECO:0000313" key="5">
    <source>
        <dbReference type="EMBL" id="SPF40551.1"/>
    </source>
</evidence>
<evidence type="ECO:0000259" key="3">
    <source>
        <dbReference type="PROSITE" id="PS50883"/>
    </source>
</evidence>
<evidence type="ECO:0000313" key="6">
    <source>
        <dbReference type="Proteomes" id="UP000238916"/>
    </source>
</evidence>
<feature type="domain" description="PAS" evidence="1">
    <location>
        <begin position="194"/>
        <end position="247"/>
    </location>
</feature>
<dbReference type="InterPro" id="IPR029016">
    <property type="entry name" value="GAF-like_dom_sf"/>
</dbReference>
<feature type="domain" description="PAS" evidence="1">
    <location>
        <begin position="320"/>
        <end position="393"/>
    </location>
</feature>
<dbReference type="InterPro" id="IPR001633">
    <property type="entry name" value="EAL_dom"/>
</dbReference>
<evidence type="ECO:0000259" key="4">
    <source>
        <dbReference type="PROSITE" id="PS50887"/>
    </source>
</evidence>
<dbReference type="Pfam" id="PF00989">
    <property type="entry name" value="PAS"/>
    <property type="match status" value="2"/>
</dbReference>
<dbReference type="FunFam" id="3.20.20.450:FF:000001">
    <property type="entry name" value="Cyclic di-GMP phosphodiesterase yahA"/>
    <property type="match status" value="1"/>
</dbReference>
<feature type="domain" description="PAC" evidence="2">
    <location>
        <begin position="397"/>
        <end position="451"/>
    </location>
</feature>
<dbReference type="InterPro" id="IPR000014">
    <property type="entry name" value="PAS"/>
</dbReference>
<dbReference type="InterPro" id="IPR035965">
    <property type="entry name" value="PAS-like_dom_sf"/>
</dbReference>
<dbReference type="CDD" id="cd00130">
    <property type="entry name" value="PAS"/>
    <property type="match status" value="2"/>
</dbReference>
<dbReference type="NCBIfam" id="TIGR00254">
    <property type="entry name" value="GGDEF"/>
    <property type="match status" value="1"/>
</dbReference>
<reference evidence="6" key="1">
    <citation type="submission" date="2018-02" db="EMBL/GenBank/DDBJ databases">
        <authorList>
            <person name="Hausmann B."/>
        </authorList>
    </citation>
    <scope>NUCLEOTIDE SEQUENCE [LARGE SCALE GENOMIC DNA]</scope>
    <source>
        <strain evidence="6">Peat soil MAG SbF1</strain>
    </source>
</reference>
<dbReference type="SMART" id="SM00086">
    <property type="entry name" value="PAC"/>
    <property type="match status" value="2"/>
</dbReference>
<name>A0A2U3KLL3_9FIRM</name>
<dbReference type="Pfam" id="PF13185">
    <property type="entry name" value="GAF_2"/>
    <property type="match status" value="1"/>
</dbReference>
<dbReference type="Gene3D" id="3.30.450.20">
    <property type="entry name" value="PAS domain"/>
    <property type="match status" value="2"/>
</dbReference>
<dbReference type="SMART" id="SM00052">
    <property type="entry name" value="EAL"/>
    <property type="match status" value="1"/>
</dbReference>
<feature type="domain" description="EAL" evidence="3">
    <location>
        <begin position="625"/>
        <end position="879"/>
    </location>
</feature>
<evidence type="ECO:0000259" key="1">
    <source>
        <dbReference type="PROSITE" id="PS50112"/>
    </source>
</evidence>
<evidence type="ECO:0000259" key="2">
    <source>
        <dbReference type="PROSITE" id="PS50113"/>
    </source>
</evidence>
<dbReference type="SUPFAM" id="SSF55781">
    <property type="entry name" value="GAF domain-like"/>
    <property type="match status" value="1"/>
</dbReference>
<dbReference type="GO" id="GO:0006355">
    <property type="term" value="P:regulation of DNA-templated transcription"/>
    <property type="evidence" value="ECO:0007669"/>
    <property type="project" value="InterPro"/>
</dbReference>
<dbReference type="NCBIfam" id="TIGR00229">
    <property type="entry name" value="sensory_box"/>
    <property type="match status" value="2"/>
</dbReference>
<protein>
    <submittedName>
        <fullName evidence="5">PAS domain S-box/diguanylate cyclase (GGDEF) domain-containing protein</fullName>
    </submittedName>
</protein>
<dbReference type="InterPro" id="IPR001610">
    <property type="entry name" value="PAC"/>
</dbReference>
<organism evidence="5 6">
    <name type="scientific">Candidatus Desulfosporosinus infrequens</name>
    <dbReference type="NCBI Taxonomy" id="2043169"/>
    <lineage>
        <taxon>Bacteria</taxon>
        <taxon>Bacillati</taxon>
        <taxon>Bacillota</taxon>
        <taxon>Clostridia</taxon>
        <taxon>Eubacteriales</taxon>
        <taxon>Desulfitobacteriaceae</taxon>
        <taxon>Desulfosporosinus</taxon>
    </lineage>
</organism>
<dbReference type="AlphaFoldDB" id="A0A2U3KLL3"/>
<dbReference type="InterPro" id="IPR052155">
    <property type="entry name" value="Biofilm_reg_signaling"/>
</dbReference>
<dbReference type="PANTHER" id="PTHR44757:SF4">
    <property type="entry name" value="DIGUANYLATE CYCLASE DGCE-RELATED"/>
    <property type="match status" value="1"/>
</dbReference>
<dbReference type="InterPro" id="IPR029787">
    <property type="entry name" value="Nucleotide_cyclase"/>
</dbReference>
<dbReference type="SMART" id="SM00091">
    <property type="entry name" value="PAS"/>
    <property type="match status" value="2"/>
</dbReference>
<dbReference type="Pfam" id="PF00990">
    <property type="entry name" value="GGDEF"/>
    <property type="match status" value="1"/>
</dbReference>
<dbReference type="CDD" id="cd01948">
    <property type="entry name" value="EAL"/>
    <property type="match status" value="1"/>
</dbReference>
<dbReference type="PROSITE" id="PS50112">
    <property type="entry name" value="PAS"/>
    <property type="match status" value="2"/>
</dbReference>
<dbReference type="InterPro" id="IPR035919">
    <property type="entry name" value="EAL_sf"/>
</dbReference>
<sequence>MVLPHTSRYPLLILTTLRDITQLKYMEQRESILYGVSQRVLAEKPLSDTLQYICDELVQTLGYQLAVIGLIAQDGSVNIIAQTGLPAELLSTIHIRWDDTPDGQGGFGKAIRFGLPQIHIMSDDPLFTPWWPIYELLSLRSMAAFPLQIHNQRQGVLALYSGSEACFDPPRVAREQSFADQVALAFWTAEDRGQLCLLNTALEAVASAIIITDRAGKIIWANPAFAHLSGNILEEVLGKNLSFLHSDYQDHAFYERMWQTILAGQIWHGELINRHADGTLYNEEMTITPVRAEDQEITHFIAVKQDVTQRVLDEKRLWLEKERAQVTLASIGDAVLTTDVQGNVTYLNPVAETMTGWTNKEAQGIDIECVFDICHEITGQSLAQPVRQCLREQRTVALSDHAMLRQRGGRETLHIEDTATPIRDRDQQMLGVILVFHDVSEKQTLLRRLSHQIHHDVLTDLPNRLLFKERAHQAILQARRRQEQVGVLFLDLDDFKLVNDTLGYDAGDDLLCQVGERIKRSLHQEDTVARQGGDEFLILLSELPSEQYVAQVAQKLLATLSAPFQLGEQKTYLTASLGISIYPVDGEYPEILIQNADIAMHQAKAEGCNHYHFYTLALNKRLSERLTLQNELRQALERQEFVLYYQPQYCLSNGHITGVEALVRWQHPKHGFLPPGEFIQIAEDSGLILPLGEWVLRTACTQNKHWQDLGYPPIRVAVNLSAYQFRQKDLVSQVVRMLDETGLAPKWLELEITESLSMENVDLSVETLRKLQSMGIHISLDDFGTGFSSLSFLSRFPLNTIKIDRSFITELNHHTDGQAIVLTIIQLAQNLGLKVIAEGVETEAQLDSLRTKGCDEVQGFLLAKPVSAENMVAYLEENSSAVLN</sequence>
<gene>
    <name evidence="5" type="ORF">SBF1_2250007</name>
</gene>
<feature type="domain" description="GGDEF" evidence="4">
    <location>
        <begin position="483"/>
        <end position="616"/>
    </location>
</feature>
<proteinExistence type="predicted"/>
<feature type="domain" description="PAC" evidence="2">
    <location>
        <begin position="265"/>
        <end position="319"/>
    </location>
</feature>
<dbReference type="PROSITE" id="PS50113">
    <property type="entry name" value="PAC"/>
    <property type="match status" value="2"/>
</dbReference>
<dbReference type="EMBL" id="OMOF01000141">
    <property type="protein sequence ID" value="SPF40551.1"/>
    <property type="molecule type" value="Genomic_DNA"/>
</dbReference>
<dbReference type="InterPro" id="IPR013767">
    <property type="entry name" value="PAS_fold"/>
</dbReference>
<dbReference type="Gene3D" id="3.30.450.40">
    <property type="match status" value="1"/>
</dbReference>
<dbReference type="SUPFAM" id="SSF141868">
    <property type="entry name" value="EAL domain-like"/>
    <property type="match status" value="1"/>
</dbReference>
<dbReference type="SUPFAM" id="SSF55073">
    <property type="entry name" value="Nucleotide cyclase"/>
    <property type="match status" value="1"/>
</dbReference>
<dbReference type="SMART" id="SM00267">
    <property type="entry name" value="GGDEF"/>
    <property type="match status" value="1"/>
</dbReference>
<dbReference type="InterPro" id="IPR043128">
    <property type="entry name" value="Rev_trsase/Diguanyl_cyclase"/>
</dbReference>
<accession>A0A2U3KLL3</accession>
<dbReference type="Gene3D" id="3.20.20.450">
    <property type="entry name" value="EAL domain"/>
    <property type="match status" value="1"/>
</dbReference>
<dbReference type="InterPro" id="IPR003018">
    <property type="entry name" value="GAF"/>
</dbReference>
<dbReference type="Gene3D" id="3.30.70.270">
    <property type="match status" value="1"/>
</dbReference>
<dbReference type="PIRSF" id="PIRSF005925">
    <property type="entry name" value="Dos"/>
    <property type="match status" value="1"/>
</dbReference>
<dbReference type="CDD" id="cd01949">
    <property type="entry name" value="GGDEF"/>
    <property type="match status" value="1"/>
</dbReference>